<protein>
    <recommendedName>
        <fullName evidence="3">Coenzyme PQQ synthesis D</fullName>
    </recommendedName>
</protein>
<dbReference type="RefSeq" id="WP_013787479.1">
    <property type="nucleotide sequence ID" value="NC_015555.1"/>
</dbReference>
<dbReference type="EMBL" id="CP002739">
    <property type="protein sequence ID" value="AEF16731.1"/>
    <property type="molecule type" value="Genomic_DNA"/>
</dbReference>
<organism evidence="1 2">
    <name type="scientific">Thermoanaerobacterium xylanolyticum (strain ATCC 49914 / DSM 7097 / LX-11)</name>
    <dbReference type="NCBI Taxonomy" id="858215"/>
    <lineage>
        <taxon>Bacteria</taxon>
        <taxon>Bacillati</taxon>
        <taxon>Bacillota</taxon>
        <taxon>Clostridia</taxon>
        <taxon>Thermoanaerobacterales</taxon>
        <taxon>Thermoanaerobacteraceae</taxon>
        <taxon>Thermoanaerobacterium</taxon>
    </lineage>
</organism>
<dbReference type="HOGENOM" id="CLU_2435313_0_0_9"/>
<dbReference type="AlphaFoldDB" id="F6BIC3"/>
<name>F6BIC3_THEXL</name>
<sequence>MRYKKNNYVFIRKENDEEYLLYNSKKNETLLMNDIGYIIFEFAIKYENLDDIIYNVCKFTGDDIDSAKYTIKNFIDELIDKEIIIKVEKYE</sequence>
<keyword evidence="2" id="KW-1185">Reference proteome</keyword>
<reference evidence="1" key="1">
    <citation type="submission" date="2011-05" db="EMBL/GenBank/DDBJ databases">
        <title>Complete sequence of Thermoanaerobacterium xylanolyticum LX-11.</title>
        <authorList>
            <consortium name="US DOE Joint Genome Institute"/>
            <person name="Lucas S."/>
            <person name="Han J."/>
            <person name="Lapidus A."/>
            <person name="Cheng J.-F."/>
            <person name="Goodwin L."/>
            <person name="Pitluck S."/>
            <person name="Peters L."/>
            <person name="Mikhailova N."/>
            <person name="Lu M."/>
            <person name="Han C."/>
            <person name="Tapia R."/>
            <person name="Land M."/>
            <person name="Hauser L."/>
            <person name="Kyrpides N."/>
            <person name="Ivanova N."/>
            <person name="Pagani I."/>
            <person name="Hemme C."/>
            <person name="Woyke T."/>
        </authorList>
    </citation>
    <scope>NUCLEOTIDE SEQUENCE</scope>
    <source>
        <strain evidence="1">LX-11</strain>
    </source>
</reference>
<evidence type="ECO:0000313" key="1">
    <source>
        <dbReference type="EMBL" id="AEF16731.1"/>
    </source>
</evidence>
<gene>
    <name evidence="1" type="ordered locus">Thexy_0684</name>
</gene>
<accession>F6BIC3</accession>
<dbReference type="STRING" id="858215.Thexy_0684"/>
<evidence type="ECO:0008006" key="3">
    <source>
        <dbReference type="Google" id="ProtNLM"/>
    </source>
</evidence>
<dbReference type="Proteomes" id="UP000007239">
    <property type="component" value="Chromosome"/>
</dbReference>
<dbReference type="KEGG" id="txy:Thexy_0684"/>
<evidence type="ECO:0000313" key="2">
    <source>
        <dbReference type="Proteomes" id="UP000007239"/>
    </source>
</evidence>
<proteinExistence type="predicted"/>